<dbReference type="InterPro" id="IPR029063">
    <property type="entry name" value="SAM-dependent_MTases_sf"/>
</dbReference>
<gene>
    <name evidence="1" type="ORF">OIDMADRAFT_138660</name>
</gene>
<accession>A0A0C3CTB3</accession>
<dbReference type="PANTHER" id="PTHR43591:SF102">
    <property type="entry name" value="S-ADENOSYL-L-METHIONINE-DEPENDENT METHYLTRANSFERASE"/>
    <property type="match status" value="1"/>
</dbReference>
<dbReference type="HOGENOM" id="CLU_010595_1_2_1"/>
<dbReference type="Gene3D" id="3.40.50.150">
    <property type="entry name" value="Vaccinia Virus protein VP39"/>
    <property type="match status" value="1"/>
</dbReference>
<dbReference type="InParanoid" id="A0A0C3CTB3"/>
<name>A0A0C3CTB3_OIDMZ</name>
<dbReference type="CDD" id="cd02440">
    <property type="entry name" value="AdoMet_MTases"/>
    <property type="match status" value="1"/>
</dbReference>
<dbReference type="AlphaFoldDB" id="A0A0C3CTB3"/>
<dbReference type="STRING" id="913774.A0A0C3CTB3"/>
<dbReference type="EMBL" id="KN832902">
    <property type="protein sequence ID" value="KIM92932.1"/>
    <property type="molecule type" value="Genomic_DNA"/>
</dbReference>
<evidence type="ECO:0000313" key="2">
    <source>
        <dbReference type="Proteomes" id="UP000054321"/>
    </source>
</evidence>
<feature type="non-terminal residue" evidence="1">
    <location>
        <position position="1"/>
    </location>
</feature>
<proteinExistence type="predicted"/>
<reference evidence="1 2" key="1">
    <citation type="submission" date="2014-04" db="EMBL/GenBank/DDBJ databases">
        <authorList>
            <consortium name="DOE Joint Genome Institute"/>
            <person name="Kuo A."/>
            <person name="Martino E."/>
            <person name="Perotto S."/>
            <person name="Kohler A."/>
            <person name="Nagy L.G."/>
            <person name="Floudas D."/>
            <person name="Copeland A."/>
            <person name="Barry K.W."/>
            <person name="Cichocki N."/>
            <person name="Veneault-Fourrey C."/>
            <person name="LaButti K."/>
            <person name="Lindquist E.A."/>
            <person name="Lipzen A."/>
            <person name="Lundell T."/>
            <person name="Morin E."/>
            <person name="Murat C."/>
            <person name="Sun H."/>
            <person name="Tunlid A."/>
            <person name="Henrissat B."/>
            <person name="Grigoriev I.V."/>
            <person name="Hibbett D.S."/>
            <person name="Martin F."/>
            <person name="Nordberg H.P."/>
            <person name="Cantor M.N."/>
            <person name="Hua S.X."/>
        </authorList>
    </citation>
    <scope>NUCLEOTIDE SEQUENCE [LARGE SCALE GENOMIC DNA]</scope>
    <source>
        <strain evidence="1 2">Zn</strain>
    </source>
</reference>
<dbReference type="Pfam" id="PF13489">
    <property type="entry name" value="Methyltransf_23"/>
    <property type="match status" value="1"/>
</dbReference>
<dbReference type="PANTHER" id="PTHR43591">
    <property type="entry name" value="METHYLTRANSFERASE"/>
    <property type="match status" value="1"/>
</dbReference>
<sequence>SSTVSLQDGIFMHVKENGRTYHAFNEGKYVLPNDEKEQERLDLQHHLFLLTHHRLHVAPLPRSVHNVLDIGTGTGLWAVEFAQEYPMANVVGSDLSPIQTLYVPPNCSFEVSDAEESWTYHQRFDYIHGRDLSFCFRDPARVIIEAYNALAPGGTLEMEDPQMPIACADDSMDGHPLADWAATICYAADQHGRPATNSRHYGRWMRDAGFIDVVERHFYWPLNTWPRDKKNKLIGVWAQQNMLEGVEGISMALLTRELKWSKAQVEVLLAEVRNDLKNRAVHAYVDVVVLYGRKPGSPQTAGPG</sequence>
<reference evidence="2" key="2">
    <citation type="submission" date="2015-01" db="EMBL/GenBank/DDBJ databases">
        <title>Evolutionary Origins and Diversification of the Mycorrhizal Mutualists.</title>
        <authorList>
            <consortium name="DOE Joint Genome Institute"/>
            <consortium name="Mycorrhizal Genomics Consortium"/>
            <person name="Kohler A."/>
            <person name="Kuo A."/>
            <person name="Nagy L.G."/>
            <person name="Floudas D."/>
            <person name="Copeland A."/>
            <person name="Barry K.W."/>
            <person name="Cichocki N."/>
            <person name="Veneault-Fourrey C."/>
            <person name="LaButti K."/>
            <person name="Lindquist E.A."/>
            <person name="Lipzen A."/>
            <person name="Lundell T."/>
            <person name="Morin E."/>
            <person name="Murat C."/>
            <person name="Riley R."/>
            <person name="Ohm R."/>
            <person name="Sun H."/>
            <person name="Tunlid A."/>
            <person name="Henrissat B."/>
            <person name="Grigoriev I.V."/>
            <person name="Hibbett D.S."/>
            <person name="Martin F."/>
        </authorList>
    </citation>
    <scope>NUCLEOTIDE SEQUENCE [LARGE SCALE GENOMIC DNA]</scope>
    <source>
        <strain evidence="2">Zn</strain>
    </source>
</reference>
<dbReference type="OrthoDB" id="2013972at2759"/>
<protein>
    <recommendedName>
        <fullName evidence="3">Methyltransferase domain-containing protein</fullName>
    </recommendedName>
</protein>
<dbReference type="Proteomes" id="UP000054321">
    <property type="component" value="Unassembled WGS sequence"/>
</dbReference>
<dbReference type="GO" id="GO:0008168">
    <property type="term" value="F:methyltransferase activity"/>
    <property type="evidence" value="ECO:0007669"/>
    <property type="project" value="TreeGrafter"/>
</dbReference>
<organism evidence="1 2">
    <name type="scientific">Oidiodendron maius (strain Zn)</name>
    <dbReference type="NCBI Taxonomy" id="913774"/>
    <lineage>
        <taxon>Eukaryota</taxon>
        <taxon>Fungi</taxon>
        <taxon>Dikarya</taxon>
        <taxon>Ascomycota</taxon>
        <taxon>Pezizomycotina</taxon>
        <taxon>Leotiomycetes</taxon>
        <taxon>Leotiomycetes incertae sedis</taxon>
        <taxon>Myxotrichaceae</taxon>
        <taxon>Oidiodendron</taxon>
    </lineage>
</organism>
<evidence type="ECO:0000313" key="1">
    <source>
        <dbReference type="EMBL" id="KIM92932.1"/>
    </source>
</evidence>
<dbReference type="SUPFAM" id="SSF53335">
    <property type="entry name" value="S-adenosyl-L-methionine-dependent methyltransferases"/>
    <property type="match status" value="1"/>
</dbReference>
<keyword evidence="2" id="KW-1185">Reference proteome</keyword>
<evidence type="ECO:0008006" key="3">
    <source>
        <dbReference type="Google" id="ProtNLM"/>
    </source>
</evidence>